<comment type="caution">
    <text evidence="1">The sequence shown here is derived from an EMBL/GenBank/DDBJ whole genome shotgun (WGS) entry which is preliminary data.</text>
</comment>
<name>A0ABQ4XRP0_9ASTR</name>
<evidence type="ECO:0000313" key="2">
    <source>
        <dbReference type="Proteomes" id="UP001151760"/>
    </source>
</evidence>
<dbReference type="EMBL" id="BQNB010009721">
    <property type="protein sequence ID" value="GJS67482.1"/>
    <property type="molecule type" value="Genomic_DNA"/>
</dbReference>
<reference evidence="1" key="1">
    <citation type="journal article" date="2022" name="Int. J. Mol. Sci.">
        <title>Draft Genome of Tanacetum Coccineum: Genomic Comparison of Closely Related Tanacetum-Family Plants.</title>
        <authorList>
            <person name="Yamashiro T."/>
            <person name="Shiraishi A."/>
            <person name="Nakayama K."/>
            <person name="Satake H."/>
        </authorList>
    </citation>
    <scope>NUCLEOTIDE SEQUENCE</scope>
</reference>
<reference evidence="1" key="2">
    <citation type="submission" date="2022-01" db="EMBL/GenBank/DDBJ databases">
        <authorList>
            <person name="Yamashiro T."/>
            <person name="Shiraishi A."/>
            <person name="Satake H."/>
            <person name="Nakayama K."/>
        </authorList>
    </citation>
    <scope>NUCLEOTIDE SEQUENCE</scope>
</reference>
<dbReference type="Proteomes" id="UP001151760">
    <property type="component" value="Unassembled WGS sequence"/>
</dbReference>
<proteinExistence type="predicted"/>
<sequence length="126" mass="14318">VISFKEEIAKYEFETTKSQVPCVRSPSFLQDHLAVVKGSFQPERLAQGLESVSIRIQGVGYDVLEFLGVGTTFDIFQNILFPYSLNTAYCLSWIRRIGLVSFIVFGEYRHGYAVSSLMDTAYWLSE</sequence>
<evidence type="ECO:0000313" key="1">
    <source>
        <dbReference type="EMBL" id="GJS67482.1"/>
    </source>
</evidence>
<gene>
    <name evidence="1" type="ORF">Tco_0682046</name>
</gene>
<accession>A0ABQ4XRP0</accession>
<organism evidence="1 2">
    <name type="scientific">Tanacetum coccineum</name>
    <dbReference type="NCBI Taxonomy" id="301880"/>
    <lineage>
        <taxon>Eukaryota</taxon>
        <taxon>Viridiplantae</taxon>
        <taxon>Streptophyta</taxon>
        <taxon>Embryophyta</taxon>
        <taxon>Tracheophyta</taxon>
        <taxon>Spermatophyta</taxon>
        <taxon>Magnoliopsida</taxon>
        <taxon>eudicotyledons</taxon>
        <taxon>Gunneridae</taxon>
        <taxon>Pentapetalae</taxon>
        <taxon>asterids</taxon>
        <taxon>campanulids</taxon>
        <taxon>Asterales</taxon>
        <taxon>Asteraceae</taxon>
        <taxon>Asteroideae</taxon>
        <taxon>Anthemideae</taxon>
        <taxon>Anthemidinae</taxon>
        <taxon>Tanacetum</taxon>
    </lineage>
</organism>
<protein>
    <submittedName>
        <fullName evidence="1">Uncharacterized protein</fullName>
    </submittedName>
</protein>
<feature type="non-terminal residue" evidence="1">
    <location>
        <position position="1"/>
    </location>
</feature>
<keyword evidence="2" id="KW-1185">Reference proteome</keyword>